<dbReference type="Proteomes" id="UP000242656">
    <property type="component" value="Unassembled WGS sequence"/>
</dbReference>
<evidence type="ECO:0000313" key="3">
    <source>
        <dbReference type="Proteomes" id="UP000242656"/>
    </source>
</evidence>
<evidence type="ECO:0000313" key="2">
    <source>
        <dbReference type="EMBL" id="PFK31246.1"/>
    </source>
</evidence>
<dbReference type="EMBL" id="NUWN01000097">
    <property type="protein sequence ID" value="PFK31246.1"/>
    <property type="molecule type" value="Genomic_DNA"/>
</dbReference>
<evidence type="ECO:0000256" key="1">
    <source>
        <dbReference type="SAM" id="Phobius"/>
    </source>
</evidence>
<feature type="transmembrane region" description="Helical" evidence="1">
    <location>
        <begin position="33"/>
        <end position="50"/>
    </location>
</feature>
<name>A0A2B0LRY4_BACCE</name>
<keyword evidence="1" id="KW-0472">Membrane</keyword>
<keyword evidence="1" id="KW-1133">Transmembrane helix</keyword>
<sequence length="60" mass="7161">MQFRTKLCVSVVSTILFIIASTIFFLNNHPMKWLWLLITVSSIMQSVVIYRQYKSIHWNI</sequence>
<organism evidence="2 3">
    <name type="scientific">Bacillus cereus</name>
    <dbReference type="NCBI Taxonomy" id="1396"/>
    <lineage>
        <taxon>Bacteria</taxon>
        <taxon>Bacillati</taxon>
        <taxon>Bacillota</taxon>
        <taxon>Bacilli</taxon>
        <taxon>Bacillales</taxon>
        <taxon>Bacillaceae</taxon>
        <taxon>Bacillus</taxon>
        <taxon>Bacillus cereus group</taxon>
    </lineage>
</organism>
<reference evidence="2 3" key="1">
    <citation type="submission" date="2017-09" db="EMBL/GenBank/DDBJ databases">
        <title>Large-scale bioinformatics analysis of Bacillus genomes uncovers conserved roles of natural products in bacterial physiology.</title>
        <authorList>
            <consortium name="Agbiome Team Llc"/>
            <person name="Bleich R.M."/>
            <person name="Grubbs K.J."/>
            <person name="Santa Maria K.C."/>
            <person name="Allen S.E."/>
            <person name="Farag S."/>
            <person name="Shank E.A."/>
            <person name="Bowers A."/>
        </authorList>
    </citation>
    <scope>NUCLEOTIDE SEQUENCE [LARGE SCALE GENOMIC DNA]</scope>
    <source>
        <strain evidence="2 3">AFS083043</strain>
    </source>
</reference>
<gene>
    <name evidence="2" type="ORF">COI93_20885</name>
</gene>
<comment type="caution">
    <text evidence="2">The sequence shown here is derived from an EMBL/GenBank/DDBJ whole genome shotgun (WGS) entry which is preliminary data.</text>
</comment>
<feature type="transmembrane region" description="Helical" evidence="1">
    <location>
        <begin position="7"/>
        <end position="27"/>
    </location>
</feature>
<protein>
    <submittedName>
        <fullName evidence="2">Uncharacterized protein</fullName>
    </submittedName>
</protein>
<accession>A0A2B0LRY4</accession>
<proteinExistence type="predicted"/>
<dbReference type="AlphaFoldDB" id="A0A2B0LRY4"/>
<keyword evidence="1" id="KW-0812">Transmembrane</keyword>